<dbReference type="STRING" id="717606.PaecuDRAFT_1839"/>
<feature type="domain" description="HTH marR-type" evidence="4">
    <location>
        <begin position="9"/>
        <end position="141"/>
    </location>
</feature>
<dbReference type="Pfam" id="PF01047">
    <property type="entry name" value="MarR"/>
    <property type="match status" value="1"/>
</dbReference>
<dbReference type="AlphaFoldDB" id="E0I888"/>
<dbReference type="EMBL" id="AEDD01000004">
    <property type="protein sequence ID" value="EFM11393.1"/>
    <property type="molecule type" value="Genomic_DNA"/>
</dbReference>
<reference evidence="5 6" key="1">
    <citation type="submission" date="2010-07" db="EMBL/GenBank/DDBJ databases">
        <title>The draft genome of Paenibacillus curdlanolyticus YK9.</title>
        <authorList>
            <consortium name="US DOE Joint Genome Institute (JGI-PGF)"/>
            <person name="Lucas S."/>
            <person name="Copeland A."/>
            <person name="Lapidus A."/>
            <person name="Cheng J.-F."/>
            <person name="Bruce D."/>
            <person name="Goodwin L."/>
            <person name="Pitluck S."/>
            <person name="Land M.L."/>
            <person name="Hauser L."/>
            <person name="Chang Y.-J."/>
            <person name="Jeffries C."/>
            <person name="Anderson I.J."/>
            <person name="Johnson E."/>
            <person name="Loganathan U."/>
            <person name="Mulhopadhyay B."/>
            <person name="Kyrpides N."/>
            <person name="Woyke T.J."/>
        </authorList>
    </citation>
    <scope>NUCLEOTIDE SEQUENCE [LARGE SCALE GENOMIC DNA]</scope>
    <source>
        <strain evidence="5 6">YK9</strain>
    </source>
</reference>
<dbReference type="InterPro" id="IPR000835">
    <property type="entry name" value="HTH_MarR-typ"/>
</dbReference>
<evidence type="ECO:0000313" key="5">
    <source>
        <dbReference type="EMBL" id="EFM11393.1"/>
    </source>
</evidence>
<dbReference type="Proteomes" id="UP000005387">
    <property type="component" value="Unassembled WGS sequence"/>
</dbReference>
<keyword evidence="2" id="KW-0238">DNA-binding</keyword>
<organism evidence="5 6">
    <name type="scientific">Paenibacillus curdlanolyticus YK9</name>
    <dbReference type="NCBI Taxonomy" id="717606"/>
    <lineage>
        <taxon>Bacteria</taxon>
        <taxon>Bacillati</taxon>
        <taxon>Bacillota</taxon>
        <taxon>Bacilli</taxon>
        <taxon>Bacillales</taxon>
        <taxon>Paenibacillaceae</taxon>
        <taxon>Paenibacillus</taxon>
    </lineage>
</organism>
<name>E0I888_9BACL</name>
<dbReference type="GO" id="GO:0003700">
    <property type="term" value="F:DNA-binding transcription factor activity"/>
    <property type="evidence" value="ECO:0007669"/>
    <property type="project" value="InterPro"/>
</dbReference>
<dbReference type="eggNOG" id="COG1846">
    <property type="taxonomic scope" value="Bacteria"/>
</dbReference>
<dbReference type="GO" id="GO:0003677">
    <property type="term" value="F:DNA binding"/>
    <property type="evidence" value="ECO:0007669"/>
    <property type="project" value="UniProtKB-KW"/>
</dbReference>
<evidence type="ECO:0000256" key="3">
    <source>
        <dbReference type="ARBA" id="ARBA00023163"/>
    </source>
</evidence>
<keyword evidence="1" id="KW-0805">Transcription regulation</keyword>
<dbReference type="InterPro" id="IPR036390">
    <property type="entry name" value="WH_DNA-bd_sf"/>
</dbReference>
<proteinExistence type="predicted"/>
<evidence type="ECO:0000313" key="6">
    <source>
        <dbReference type="Proteomes" id="UP000005387"/>
    </source>
</evidence>
<protein>
    <submittedName>
        <fullName evidence="5">Transcriptional regulator, MarR family</fullName>
    </submittedName>
</protein>
<dbReference type="SUPFAM" id="SSF46785">
    <property type="entry name" value="Winged helix' DNA-binding domain"/>
    <property type="match status" value="1"/>
</dbReference>
<dbReference type="PANTHER" id="PTHR42756">
    <property type="entry name" value="TRANSCRIPTIONAL REGULATOR, MARR"/>
    <property type="match status" value="1"/>
</dbReference>
<dbReference type="RefSeq" id="WP_006037850.1">
    <property type="nucleotide sequence ID" value="NZ_AEDD01000004.1"/>
</dbReference>
<evidence type="ECO:0000256" key="1">
    <source>
        <dbReference type="ARBA" id="ARBA00023015"/>
    </source>
</evidence>
<dbReference type="PANTHER" id="PTHR42756:SF1">
    <property type="entry name" value="TRANSCRIPTIONAL REPRESSOR OF EMRAB OPERON"/>
    <property type="match status" value="1"/>
</dbReference>
<evidence type="ECO:0000256" key="2">
    <source>
        <dbReference type="ARBA" id="ARBA00023125"/>
    </source>
</evidence>
<accession>E0I888</accession>
<dbReference type="SMART" id="SM00347">
    <property type="entry name" value="HTH_MARR"/>
    <property type="match status" value="1"/>
</dbReference>
<keyword evidence="6" id="KW-1185">Reference proteome</keyword>
<gene>
    <name evidence="5" type="ORF">PaecuDRAFT_1839</name>
</gene>
<keyword evidence="3" id="KW-0804">Transcription</keyword>
<dbReference type="PROSITE" id="PS50995">
    <property type="entry name" value="HTH_MARR_2"/>
    <property type="match status" value="1"/>
</dbReference>
<sequence length="164" mass="18300">MTSHSFQFSQATMHLLVHVYRLHRQHVDAHVQPLGVSPGQPPVLARLTAQDGQIQKDLAALVNLQPATLNVMIGRMEKASLVKRLPDAVNYRVSRVYLTDQGRAAAAAVNDALGEIEQISFAGFSPEEQQLFRQMLQRVHDNLSAHKELRPNPTSLSPHQENKD</sequence>
<dbReference type="InterPro" id="IPR036388">
    <property type="entry name" value="WH-like_DNA-bd_sf"/>
</dbReference>
<dbReference type="Gene3D" id="1.10.10.10">
    <property type="entry name" value="Winged helix-like DNA-binding domain superfamily/Winged helix DNA-binding domain"/>
    <property type="match status" value="1"/>
</dbReference>
<evidence type="ECO:0000259" key="4">
    <source>
        <dbReference type="PROSITE" id="PS50995"/>
    </source>
</evidence>